<feature type="compositionally biased region" description="Polar residues" evidence="5">
    <location>
        <begin position="60"/>
        <end position="70"/>
    </location>
</feature>
<dbReference type="SUPFAM" id="SSF47943">
    <property type="entry name" value="Retrovirus capsid protein, N-terminal core domain"/>
    <property type="match status" value="1"/>
</dbReference>
<dbReference type="InterPro" id="IPR050195">
    <property type="entry name" value="Primate_lentivir_Gag_pol-like"/>
</dbReference>
<dbReference type="Gene3D" id="1.10.375.10">
    <property type="entry name" value="Human Immunodeficiency Virus Type 1 Capsid Protein"/>
    <property type="match status" value="1"/>
</dbReference>
<keyword evidence="8" id="KW-1185">Reference proteome</keyword>
<dbReference type="Pfam" id="PF00607">
    <property type="entry name" value="Gag_p24"/>
    <property type="match status" value="1"/>
</dbReference>
<keyword evidence="1" id="KW-0479">Metal-binding</keyword>
<evidence type="ECO:0000256" key="3">
    <source>
        <dbReference type="ARBA" id="ARBA00022833"/>
    </source>
</evidence>
<evidence type="ECO:0000259" key="6">
    <source>
        <dbReference type="PROSITE" id="PS50158"/>
    </source>
</evidence>
<evidence type="ECO:0000256" key="4">
    <source>
        <dbReference type="PROSITE-ProRule" id="PRU00047"/>
    </source>
</evidence>
<reference evidence="7" key="1">
    <citation type="submission" date="2023-06" db="EMBL/GenBank/DDBJ databases">
        <title>Reference genome for the Northern bat (Eptesicus nilssonii), a most northern bat species.</title>
        <authorList>
            <person name="Laine V.N."/>
            <person name="Pulliainen A.T."/>
            <person name="Lilley T.M."/>
        </authorList>
    </citation>
    <scope>NUCLEOTIDE SEQUENCE</scope>
    <source>
        <strain evidence="7">BLF_Eptnil</strain>
        <tissue evidence="7">Kidney</tissue>
    </source>
</reference>
<dbReference type="PROSITE" id="PS50158">
    <property type="entry name" value="ZF_CCHC"/>
    <property type="match status" value="1"/>
</dbReference>
<dbReference type="Gene3D" id="1.10.1200.30">
    <property type="match status" value="1"/>
</dbReference>
<dbReference type="AlphaFoldDB" id="A0AA40I537"/>
<evidence type="ECO:0000256" key="2">
    <source>
        <dbReference type="ARBA" id="ARBA00022771"/>
    </source>
</evidence>
<dbReference type="InterPro" id="IPR001878">
    <property type="entry name" value="Znf_CCHC"/>
</dbReference>
<dbReference type="Gene3D" id="4.10.60.10">
    <property type="entry name" value="Zinc finger, CCHC-type"/>
    <property type="match status" value="1"/>
</dbReference>
<dbReference type="InterPro" id="IPR036875">
    <property type="entry name" value="Znf_CCHC_sf"/>
</dbReference>
<evidence type="ECO:0000256" key="1">
    <source>
        <dbReference type="ARBA" id="ARBA00022723"/>
    </source>
</evidence>
<proteinExistence type="predicted"/>
<feature type="domain" description="CCHC-type" evidence="6">
    <location>
        <begin position="349"/>
        <end position="364"/>
    </location>
</feature>
<dbReference type="Pfam" id="PF00098">
    <property type="entry name" value="zf-CCHC"/>
    <property type="match status" value="1"/>
</dbReference>
<accession>A0AA40I537</accession>
<dbReference type="GO" id="GO:0008270">
    <property type="term" value="F:zinc ion binding"/>
    <property type="evidence" value="ECO:0007669"/>
    <property type="project" value="UniProtKB-KW"/>
</dbReference>
<dbReference type="GO" id="GO:0016032">
    <property type="term" value="P:viral process"/>
    <property type="evidence" value="ECO:0007669"/>
    <property type="project" value="InterPro"/>
</dbReference>
<evidence type="ECO:0000313" key="7">
    <source>
        <dbReference type="EMBL" id="KAK1342801.1"/>
    </source>
</evidence>
<dbReference type="InterPro" id="IPR045345">
    <property type="entry name" value="Gag_p24_C"/>
</dbReference>
<feature type="compositionally biased region" description="Basic and acidic residues" evidence="5">
    <location>
        <begin position="11"/>
        <end position="23"/>
    </location>
</feature>
<dbReference type="SUPFAM" id="SSF47353">
    <property type="entry name" value="Retrovirus capsid dimerization domain-like"/>
    <property type="match status" value="1"/>
</dbReference>
<keyword evidence="2 4" id="KW-0863">Zinc-finger</keyword>
<dbReference type="SUPFAM" id="SSF57756">
    <property type="entry name" value="Retrovirus zinc finger-like domains"/>
    <property type="match status" value="2"/>
</dbReference>
<keyword evidence="3" id="KW-0862">Zinc</keyword>
<gene>
    <name evidence="7" type="ORF">QTO34_015568</name>
</gene>
<dbReference type="PANTHER" id="PTHR40389">
    <property type="entry name" value="ENDOGENOUS RETROVIRUS GROUP K MEMBER 24 GAG POLYPROTEIN-RELATED"/>
    <property type="match status" value="1"/>
</dbReference>
<dbReference type="InterPro" id="IPR008919">
    <property type="entry name" value="Retrov_capsid_N"/>
</dbReference>
<dbReference type="GO" id="GO:0003676">
    <property type="term" value="F:nucleic acid binding"/>
    <property type="evidence" value="ECO:0007669"/>
    <property type="project" value="InterPro"/>
</dbReference>
<feature type="region of interest" description="Disordered" evidence="5">
    <location>
        <begin position="395"/>
        <end position="429"/>
    </location>
</feature>
<name>A0AA40I537_CNENI</name>
<dbReference type="PANTHER" id="PTHR40389:SF3">
    <property type="entry name" value="IGE-BINDING PROTEIN"/>
    <property type="match status" value="1"/>
</dbReference>
<comment type="caution">
    <text evidence="7">The sequence shown here is derived from an EMBL/GenBank/DDBJ whole genome shotgun (WGS) entry which is preliminary data.</text>
</comment>
<feature type="region of interest" description="Disordered" evidence="5">
    <location>
        <begin position="1"/>
        <end position="91"/>
    </location>
</feature>
<dbReference type="Proteomes" id="UP001177744">
    <property type="component" value="Unassembled WGS sequence"/>
</dbReference>
<organism evidence="7 8">
    <name type="scientific">Cnephaeus nilssonii</name>
    <name type="common">Northern bat</name>
    <name type="synonym">Eptesicus nilssonii</name>
    <dbReference type="NCBI Taxonomy" id="3371016"/>
    <lineage>
        <taxon>Eukaryota</taxon>
        <taxon>Metazoa</taxon>
        <taxon>Chordata</taxon>
        <taxon>Craniata</taxon>
        <taxon>Vertebrata</taxon>
        <taxon>Euteleostomi</taxon>
        <taxon>Mammalia</taxon>
        <taxon>Eutheria</taxon>
        <taxon>Laurasiatheria</taxon>
        <taxon>Chiroptera</taxon>
        <taxon>Yangochiroptera</taxon>
        <taxon>Vespertilionidae</taxon>
        <taxon>Cnephaeus</taxon>
    </lineage>
</organism>
<dbReference type="Pfam" id="PF19317">
    <property type="entry name" value="Gag_p24_C"/>
    <property type="match status" value="1"/>
</dbReference>
<feature type="compositionally biased region" description="Low complexity" evidence="5">
    <location>
        <begin position="400"/>
        <end position="413"/>
    </location>
</feature>
<evidence type="ECO:0000313" key="8">
    <source>
        <dbReference type="Proteomes" id="UP001177744"/>
    </source>
</evidence>
<evidence type="ECO:0000256" key="5">
    <source>
        <dbReference type="SAM" id="MobiDB-lite"/>
    </source>
</evidence>
<dbReference type="EMBL" id="JAULJE010000005">
    <property type="protein sequence ID" value="KAK1342801.1"/>
    <property type="molecule type" value="Genomic_DNA"/>
</dbReference>
<dbReference type="SMART" id="SM00343">
    <property type="entry name" value="ZnF_C2HC"/>
    <property type="match status" value="2"/>
</dbReference>
<dbReference type="Pfam" id="PF14787">
    <property type="entry name" value="zf-CCHC_5"/>
    <property type="match status" value="1"/>
</dbReference>
<sequence length="482" mass="52151">MPTANQSAGGWEERDACYERGGEEGGGGSYRNGSPDRSEDLPAPGRLGVKPGEGRPYCTNIVQPAPSNNIEPKPKPKPPVRGATPKIQPKPEASIEHGDLEAFPVTETTDAQGQVWRHHNGFDFKVIKEIKTAVAQYGATAPYTMAIVESVAENWLTPGDWRSLARATLSGGDYLLWKSEYVENCRDTARRNAQAGNNWTYDMLAGEGNYTTSDQQMQFDAGLFAQIQAAATKAWRKIPSKGDVSASLTGIKQGPEEPFADFVHRLITAAGRIFGSAEAGTDFVKQLAFENANAACQAAIRPYKKKTDLSGYIRLCSDIGAAYQQGLAMAAAMQGYTVRQFLSHQNKNKCFSCGEIGHFAKDCKAGKTATTSKSPAPGLCPRCRRGKHWANECKSKRDAQGQPLPLPQSQSQGNGNGGSPRPPNTNKFTGQSALFQQQTIRFKPPQGNSRKCRIGPQFHHPCSLNSRDGSTGASYGSVWAFA</sequence>
<dbReference type="InterPro" id="IPR008916">
    <property type="entry name" value="Retrov_capsid_C"/>
</dbReference>
<protein>
    <recommendedName>
        <fullName evidence="6">CCHC-type domain-containing protein</fullName>
    </recommendedName>
</protein>